<evidence type="ECO:0000313" key="6">
    <source>
        <dbReference type="Proteomes" id="UP000389128"/>
    </source>
</evidence>
<dbReference type="GO" id="GO:0016887">
    <property type="term" value="F:ATP hydrolysis activity"/>
    <property type="evidence" value="ECO:0007669"/>
    <property type="project" value="InterPro"/>
</dbReference>
<evidence type="ECO:0000259" key="4">
    <source>
        <dbReference type="SMART" id="SM00382"/>
    </source>
</evidence>
<keyword evidence="3" id="KW-0067">ATP-binding</keyword>
<accession>A0A6C2CLY3</accession>
<comment type="similarity">
    <text evidence="1">Belongs to the AAA ATPase family.</text>
</comment>
<dbReference type="SMART" id="SM00382">
    <property type="entry name" value="AAA"/>
    <property type="match status" value="2"/>
</dbReference>
<keyword evidence="6" id="KW-1185">Reference proteome</keyword>
<reference evidence="5 6" key="1">
    <citation type="submission" date="2019-01" db="EMBL/GenBank/DDBJ databases">
        <title>Zoogloea oleivorans genome sequencing and assembly.</title>
        <authorList>
            <person name="Tancsics A."/>
            <person name="Farkas M."/>
            <person name="Kriszt B."/>
            <person name="Maroti G."/>
            <person name="Horvath B."/>
        </authorList>
    </citation>
    <scope>NUCLEOTIDE SEQUENCE [LARGE SCALE GENOMIC DNA]</scope>
    <source>
        <strain evidence="5 6">Buc</strain>
    </source>
</reference>
<dbReference type="RefSeq" id="WP_148579784.1">
    <property type="nucleotide sequence ID" value="NZ_SDKK01000013.1"/>
</dbReference>
<dbReference type="SUPFAM" id="SSF52540">
    <property type="entry name" value="P-loop containing nucleoside triphosphate hydrolases"/>
    <property type="match status" value="2"/>
</dbReference>
<dbReference type="InterPro" id="IPR050221">
    <property type="entry name" value="26S_Proteasome_ATPase"/>
</dbReference>
<gene>
    <name evidence="5" type="ORF">ETQ85_14445</name>
</gene>
<dbReference type="CDD" id="cd19481">
    <property type="entry name" value="RecA-like_protease"/>
    <property type="match status" value="1"/>
</dbReference>
<evidence type="ECO:0000256" key="3">
    <source>
        <dbReference type="ARBA" id="ARBA00022840"/>
    </source>
</evidence>
<dbReference type="Gene3D" id="3.40.50.300">
    <property type="entry name" value="P-loop containing nucleotide triphosphate hydrolases"/>
    <property type="match status" value="2"/>
</dbReference>
<organism evidence="5 6">
    <name type="scientific">Zoogloea oleivorans</name>
    <dbReference type="NCBI Taxonomy" id="1552750"/>
    <lineage>
        <taxon>Bacteria</taxon>
        <taxon>Pseudomonadati</taxon>
        <taxon>Pseudomonadota</taxon>
        <taxon>Betaproteobacteria</taxon>
        <taxon>Rhodocyclales</taxon>
        <taxon>Zoogloeaceae</taxon>
        <taxon>Zoogloea</taxon>
    </lineage>
</organism>
<dbReference type="InterPro" id="IPR003593">
    <property type="entry name" value="AAA+_ATPase"/>
</dbReference>
<dbReference type="CDD" id="cd00009">
    <property type="entry name" value="AAA"/>
    <property type="match status" value="1"/>
</dbReference>
<evidence type="ECO:0000313" key="5">
    <source>
        <dbReference type="EMBL" id="TYC55217.1"/>
    </source>
</evidence>
<proteinExistence type="inferred from homology"/>
<dbReference type="OrthoDB" id="9802352at2"/>
<dbReference type="EMBL" id="SDKK01000013">
    <property type="protein sequence ID" value="TYC55217.1"/>
    <property type="molecule type" value="Genomic_DNA"/>
</dbReference>
<dbReference type="GO" id="GO:0005524">
    <property type="term" value="F:ATP binding"/>
    <property type="evidence" value="ECO:0007669"/>
    <property type="project" value="UniProtKB-KW"/>
</dbReference>
<dbReference type="InterPro" id="IPR027417">
    <property type="entry name" value="P-loop_NTPase"/>
</dbReference>
<evidence type="ECO:0000256" key="2">
    <source>
        <dbReference type="ARBA" id="ARBA00022741"/>
    </source>
</evidence>
<feature type="domain" description="AAA+ ATPase" evidence="4">
    <location>
        <begin position="496"/>
        <end position="627"/>
    </location>
</feature>
<protein>
    <submittedName>
        <fullName evidence="5">AAA family ATPase</fullName>
    </submittedName>
</protein>
<feature type="domain" description="AAA+ ATPase" evidence="4">
    <location>
        <begin position="251"/>
        <end position="391"/>
    </location>
</feature>
<evidence type="ECO:0000256" key="1">
    <source>
        <dbReference type="ARBA" id="ARBA00006914"/>
    </source>
</evidence>
<dbReference type="AlphaFoldDB" id="A0A6C2CLY3"/>
<name>A0A6C2CLY3_9RHOO</name>
<dbReference type="InterPro" id="IPR003959">
    <property type="entry name" value="ATPase_AAA_core"/>
</dbReference>
<keyword evidence="2" id="KW-0547">Nucleotide-binding</keyword>
<dbReference type="Pfam" id="PF00004">
    <property type="entry name" value="AAA"/>
    <property type="match status" value="2"/>
</dbReference>
<comment type="caution">
    <text evidence="5">The sequence shown here is derived from an EMBL/GenBank/DDBJ whole genome shotgun (WGS) entry which is preliminary data.</text>
</comment>
<dbReference type="PANTHER" id="PTHR23073">
    <property type="entry name" value="26S PROTEASOME REGULATORY SUBUNIT"/>
    <property type="match status" value="1"/>
</dbReference>
<sequence>MRRRRRLNLHPTTQTDESSAFRKLSRLFFLRLMVSVRWEPERLESIVEDSDCLPLLGIPGAELDACPSRSAAHLKRILRSQLTTLNEQAPGLEGTPLGRNVTWLGERLRLSAVDCRILELVVLINAYRPLHDAVATLRLNGTRQGILKLVAILCGQPLRSVTKAFVSGGALTESGLLKLESGFSDFEDRFKLPDGLEDALLAPYAKPEALLERFFRTASPAKLQAEDFSHLRSDFNLLQPLLKQAAAKQVKGLNILLYGEPGVGKSEFARLIAEAAGLEVFEVSNANDEGEALSGRGRFASYRLCQRVLAQSKGNVVLFDEIEDVFPSSGGGLMELFGLDESPSKGTGKAWVNRALETNPVPAIWISNRVHHIDPAYLRRFDFAVEVPKPPKAVRERVARKYFDGTRSSPEWIDQLADWSEVTPAQLEKAARVARLVNPRSGGEVEAVAERTLRSSAHLLRQEVPRKLRHTTGYRLDCLNTNIEVAPLIAGLQARPRGTFCFYGPPGTGKTALAQHIASAIDRPLLVKRASDLLSKWVGEAEQNIAAMFREARAEGAVLVLDEADSFLSDRRGASQSWEVSQVNEMLTHMEDFDGIFVCTTNLFERLDAAALRRFAFKLRFGFLKPEPRITLFEETWARLNAKAGRVPLEVQQRLKRLDKLTPGDFAAVARQHVLLGDRPEAGVLIAALEEECRVKDGAAQGMGFVI</sequence>
<dbReference type="Proteomes" id="UP000389128">
    <property type="component" value="Unassembled WGS sequence"/>
</dbReference>